<comment type="similarity">
    <text evidence="1">Belongs to the RutC family.</text>
</comment>
<keyword evidence="3" id="KW-1185">Reference proteome</keyword>
<dbReference type="RefSeq" id="WP_311558913.1">
    <property type="nucleotide sequence ID" value="NZ_JAVREJ010000018.1"/>
</dbReference>
<sequence length="130" mass="14284">MTRIEWYAADSVYDPPSHAQGVKVTGAQTLLFIAGQVAFDEQGSPAHGRDFAAQAREVFRSLEAQVEAGGATLRDVVKLTTYLTDIRYREELNAIREEFFGPKLPAHTQVAIAALGRPEWLIEVEAIAAL</sequence>
<comment type="caution">
    <text evidence="2">The sequence shown here is derived from an EMBL/GenBank/DDBJ whole genome shotgun (WGS) entry which is preliminary data.</text>
</comment>
<evidence type="ECO:0000256" key="1">
    <source>
        <dbReference type="ARBA" id="ARBA00010552"/>
    </source>
</evidence>
<keyword evidence="2" id="KW-0378">Hydrolase</keyword>
<dbReference type="Pfam" id="PF01042">
    <property type="entry name" value="Ribonuc_L-PSP"/>
    <property type="match status" value="1"/>
</dbReference>
<accession>A0ABU2NFP2</accession>
<proteinExistence type="inferred from homology"/>
<name>A0ABU2NFP2_9PSEU</name>
<dbReference type="SUPFAM" id="SSF55298">
    <property type="entry name" value="YjgF-like"/>
    <property type="match status" value="1"/>
</dbReference>
<dbReference type="GO" id="GO:0016787">
    <property type="term" value="F:hydrolase activity"/>
    <property type="evidence" value="ECO:0007669"/>
    <property type="project" value="UniProtKB-KW"/>
</dbReference>
<dbReference type="PANTHER" id="PTHR11803:SF58">
    <property type="entry name" value="PROTEIN HMF1-RELATED"/>
    <property type="match status" value="1"/>
</dbReference>
<dbReference type="Proteomes" id="UP001183202">
    <property type="component" value="Unassembled WGS sequence"/>
</dbReference>
<reference evidence="3" key="1">
    <citation type="submission" date="2023-07" db="EMBL/GenBank/DDBJ databases">
        <title>30 novel species of actinomycetes from the DSMZ collection.</title>
        <authorList>
            <person name="Nouioui I."/>
        </authorList>
    </citation>
    <scope>NUCLEOTIDE SEQUENCE [LARGE SCALE GENOMIC DNA]</scope>
    <source>
        <strain evidence="3">DSM 45834</strain>
    </source>
</reference>
<dbReference type="InterPro" id="IPR035959">
    <property type="entry name" value="RutC-like_sf"/>
</dbReference>
<dbReference type="CDD" id="cd00448">
    <property type="entry name" value="YjgF_YER057c_UK114_family"/>
    <property type="match status" value="1"/>
</dbReference>
<evidence type="ECO:0000313" key="3">
    <source>
        <dbReference type="Proteomes" id="UP001183202"/>
    </source>
</evidence>
<protein>
    <submittedName>
        <fullName evidence="2">RidA family protein</fullName>
        <ecNumber evidence="2">3.5.-.-</ecNumber>
    </submittedName>
</protein>
<gene>
    <name evidence="2" type="ORF">RM445_23040</name>
</gene>
<dbReference type="Gene3D" id="3.30.1330.40">
    <property type="entry name" value="RutC-like"/>
    <property type="match status" value="1"/>
</dbReference>
<organism evidence="2 3">
    <name type="scientific">Pseudonocardia charpentierae</name>
    <dbReference type="NCBI Taxonomy" id="3075545"/>
    <lineage>
        <taxon>Bacteria</taxon>
        <taxon>Bacillati</taxon>
        <taxon>Actinomycetota</taxon>
        <taxon>Actinomycetes</taxon>
        <taxon>Pseudonocardiales</taxon>
        <taxon>Pseudonocardiaceae</taxon>
        <taxon>Pseudonocardia</taxon>
    </lineage>
</organism>
<dbReference type="EMBL" id="JAVREJ010000018">
    <property type="protein sequence ID" value="MDT0352407.1"/>
    <property type="molecule type" value="Genomic_DNA"/>
</dbReference>
<dbReference type="PANTHER" id="PTHR11803">
    <property type="entry name" value="2-IMINOBUTANOATE/2-IMINOPROPANOATE DEAMINASE RIDA"/>
    <property type="match status" value="1"/>
</dbReference>
<dbReference type="EC" id="3.5.-.-" evidence="2"/>
<dbReference type="InterPro" id="IPR006175">
    <property type="entry name" value="YjgF/YER057c/UK114"/>
</dbReference>
<evidence type="ECO:0000313" key="2">
    <source>
        <dbReference type="EMBL" id="MDT0352407.1"/>
    </source>
</evidence>